<feature type="domain" description="RING-type" evidence="17">
    <location>
        <begin position="94"/>
        <end position="136"/>
    </location>
</feature>
<evidence type="ECO:0000256" key="3">
    <source>
        <dbReference type="ARBA" id="ARBA00004906"/>
    </source>
</evidence>
<dbReference type="GO" id="GO:0008270">
    <property type="term" value="F:zinc ion binding"/>
    <property type="evidence" value="ECO:0007669"/>
    <property type="project" value="UniProtKB-KW"/>
</dbReference>
<name>A0AAN8V891_9MAGN</name>
<evidence type="ECO:0000256" key="14">
    <source>
        <dbReference type="PROSITE-ProRule" id="PRU00175"/>
    </source>
</evidence>
<evidence type="ECO:0000256" key="7">
    <source>
        <dbReference type="ARBA" id="ARBA00022723"/>
    </source>
</evidence>
<keyword evidence="6 16" id="KW-0812">Transmembrane</keyword>
<comment type="catalytic activity">
    <reaction evidence="1">
        <text>S-ubiquitinyl-[E2 ubiquitin-conjugating enzyme]-L-cysteine + [acceptor protein]-L-lysine = [E2 ubiquitin-conjugating enzyme]-L-cysteine + N(6)-ubiquitinyl-[acceptor protein]-L-lysine.</text>
        <dbReference type="EC" id="2.3.2.27"/>
    </reaction>
</comment>
<proteinExistence type="inferred from homology"/>
<evidence type="ECO:0000256" key="16">
    <source>
        <dbReference type="SAM" id="Phobius"/>
    </source>
</evidence>
<evidence type="ECO:0000256" key="15">
    <source>
        <dbReference type="SAM" id="MobiDB-lite"/>
    </source>
</evidence>
<comment type="similarity">
    <text evidence="13">Belongs to the RING-type zinc finger family. ATL subfamily.</text>
</comment>
<dbReference type="EMBL" id="JBAMMX010000013">
    <property type="protein sequence ID" value="KAK6929330.1"/>
    <property type="molecule type" value="Genomic_DNA"/>
</dbReference>
<dbReference type="InterPro" id="IPR001841">
    <property type="entry name" value="Znf_RING"/>
</dbReference>
<dbReference type="GO" id="GO:0061630">
    <property type="term" value="F:ubiquitin protein ligase activity"/>
    <property type="evidence" value="ECO:0007669"/>
    <property type="project" value="UniProtKB-EC"/>
</dbReference>
<dbReference type="PANTHER" id="PTHR45676">
    <property type="entry name" value="RING-H2 FINGER PROTEIN ATL51-RELATED"/>
    <property type="match status" value="1"/>
</dbReference>
<evidence type="ECO:0000256" key="2">
    <source>
        <dbReference type="ARBA" id="ARBA00004167"/>
    </source>
</evidence>
<dbReference type="PANTHER" id="PTHR45676:SF177">
    <property type="entry name" value="RING-TYPE E3 UBIQUITIN TRANSFERASE"/>
    <property type="match status" value="1"/>
</dbReference>
<evidence type="ECO:0000256" key="12">
    <source>
        <dbReference type="ARBA" id="ARBA00023136"/>
    </source>
</evidence>
<organism evidence="18 19">
    <name type="scientific">Dillenia turbinata</name>
    <dbReference type="NCBI Taxonomy" id="194707"/>
    <lineage>
        <taxon>Eukaryota</taxon>
        <taxon>Viridiplantae</taxon>
        <taxon>Streptophyta</taxon>
        <taxon>Embryophyta</taxon>
        <taxon>Tracheophyta</taxon>
        <taxon>Spermatophyta</taxon>
        <taxon>Magnoliopsida</taxon>
        <taxon>eudicotyledons</taxon>
        <taxon>Gunneridae</taxon>
        <taxon>Pentapetalae</taxon>
        <taxon>Dilleniales</taxon>
        <taxon>Dilleniaceae</taxon>
        <taxon>Dillenia</taxon>
    </lineage>
</organism>
<keyword evidence="12 16" id="KW-0472">Membrane</keyword>
<comment type="subcellular location">
    <subcellularLocation>
        <location evidence="2">Membrane</location>
        <topology evidence="2">Single-pass membrane protein</topology>
    </subcellularLocation>
</comment>
<evidence type="ECO:0000256" key="4">
    <source>
        <dbReference type="ARBA" id="ARBA00012483"/>
    </source>
</evidence>
<feature type="transmembrane region" description="Helical" evidence="16">
    <location>
        <begin position="13"/>
        <end position="39"/>
    </location>
</feature>
<evidence type="ECO:0000256" key="13">
    <source>
        <dbReference type="ARBA" id="ARBA00024209"/>
    </source>
</evidence>
<protein>
    <recommendedName>
        <fullName evidence="4">RING-type E3 ubiquitin transferase</fullName>
        <ecNumber evidence="4">2.3.2.27</ecNumber>
    </recommendedName>
</protein>
<feature type="domain" description="RING-type" evidence="17">
    <location>
        <begin position="235"/>
        <end position="277"/>
    </location>
</feature>
<dbReference type="InterPro" id="IPR013083">
    <property type="entry name" value="Znf_RING/FYVE/PHD"/>
</dbReference>
<keyword evidence="11 16" id="KW-1133">Transmembrane helix</keyword>
<evidence type="ECO:0000256" key="11">
    <source>
        <dbReference type="ARBA" id="ARBA00022989"/>
    </source>
</evidence>
<dbReference type="FunFam" id="3.30.40.10:FF:000187">
    <property type="entry name" value="E3 ubiquitin-protein ligase ATL6"/>
    <property type="match status" value="1"/>
</dbReference>
<reference evidence="18 19" key="1">
    <citation type="submission" date="2023-12" db="EMBL/GenBank/DDBJ databases">
        <title>A high-quality genome assembly for Dillenia turbinata (Dilleniales).</title>
        <authorList>
            <person name="Chanderbali A."/>
        </authorList>
    </citation>
    <scope>NUCLEOTIDE SEQUENCE [LARGE SCALE GENOMIC DNA]</scope>
    <source>
        <strain evidence="18">LSX21</strain>
        <tissue evidence="18">Leaf</tissue>
    </source>
</reference>
<dbReference type="SMART" id="SM00184">
    <property type="entry name" value="RING"/>
    <property type="match status" value="2"/>
</dbReference>
<feature type="compositionally biased region" description="Polar residues" evidence="15">
    <location>
        <begin position="293"/>
        <end position="312"/>
    </location>
</feature>
<comment type="pathway">
    <text evidence="3">Protein modification; protein ubiquitination.</text>
</comment>
<keyword evidence="10" id="KW-0862">Zinc</keyword>
<gene>
    <name evidence="18" type="ORF">RJ641_005535</name>
</gene>
<comment type="caution">
    <text evidence="18">The sequence shown here is derived from an EMBL/GenBank/DDBJ whole genome shotgun (WGS) entry which is preliminary data.</text>
</comment>
<evidence type="ECO:0000259" key="17">
    <source>
        <dbReference type="PROSITE" id="PS50089"/>
    </source>
</evidence>
<dbReference type="EC" id="2.3.2.27" evidence="4"/>
<evidence type="ECO:0000256" key="5">
    <source>
        <dbReference type="ARBA" id="ARBA00022679"/>
    </source>
</evidence>
<keyword evidence="7" id="KW-0479">Metal-binding</keyword>
<dbReference type="AlphaFoldDB" id="A0AAN8V891"/>
<dbReference type="Pfam" id="PF13639">
    <property type="entry name" value="zf-RING_2"/>
    <property type="match status" value="2"/>
</dbReference>
<evidence type="ECO:0000256" key="6">
    <source>
        <dbReference type="ARBA" id="ARBA00022692"/>
    </source>
</evidence>
<evidence type="ECO:0000256" key="1">
    <source>
        <dbReference type="ARBA" id="ARBA00000900"/>
    </source>
</evidence>
<dbReference type="Proteomes" id="UP001370490">
    <property type="component" value="Unassembled WGS sequence"/>
</dbReference>
<evidence type="ECO:0000256" key="9">
    <source>
        <dbReference type="ARBA" id="ARBA00022786"/>
    </source>
</evidence>
<evidence type="ECO:0000313" key="18">
    <source>
        <dbReference type="EMBL" id="KAK6929330.1"/>
    </source>
</evidence>
<keyword evidence="19" id="KW-1185">Reference proteome</keyword>
<accession>A0AAN8V891</accession>
<evidence type="ECO:0000256" key="8">
    <source>
        <dbReference type="ARBA" id="ARBA00022771"/>
    </source>
</evidence>
<dbReference type="GO" id="GO:0016567">
    <property type="term" value="P:protein ubiquitination"/>
    <property type="evidence" value="ECO:0007669"/>
    <property type="project" value="TreeGrafter"/>
</dbReference>
<dbReference type="SUPFAM" id="SSF57850">
    <property type="entry name" value="RING/U-box"/>
    <property type="match status" value="2"/>
</dbReference>
<dbReference type="PROSITE" id="PS50089">
    <property type="entry name" value="ZF_RING_2"/>
    <property type="match status" value="2"/>
</dbReference>
<keyword evidence="8 14" id="KW-0863">Zinc-finger</keyword>
<dbReference type="GO" id="GO:0016020">
    <property type="term" value="C:membrane"/>
    <property type="evidence" value="ECO:0007669"/>
    <property type="project" value="UniProtKB-SubCell"/>
</dbReference>
<sequence>MEDDQTKSVVSRVLVLFIGVASAALVVAVYHCVSVGWCARRRPRPSPPSEQRLVSTQRQIPSSIESSIIDLIPIHKYKKTRDLGRGDDEDDGTCAICLCEFEEGEDLRMMPECLHFFHAPCIDMWLYSHVTCPLCRATPTPTPSPSPHIFRLSRESDATRLVMPLMSERPAYLGVQSHMWCTRRNTPVRQRQWASQNRPTDIEDFTVTPSLTELLPSYKYSKDVGLVCKTEGGSCSVCLCEFKEGEPVRVLPECLHSFHVPCIDMWLYSHTNCPICRTDAMPTQEPVGRRSGSDQARLSPASGQQSVGHATR</sequence>
<keyword evidence="5" id="KW-0808">Transferase</keyword>
<keyword evidence="9" id="KW-0833">Ubl conjugation pathway</keyword>
<feature type="region of interest" description="Disordered" evidence="15">
    <location>
        <begin position="284"/>
        <end position="312"/>
    </location>
</feature>
<evidence type="ECO:0000313" key="19">
    <source>
        <dbReference type="Proteomes" id="UP001370490"/>
    </source>
</evidence>
<dbReference type="Gene3D" id="3.30.40.10">
    <property type="entry name" value="Zinc/RING finger domain, C3HC4 (zinc finger)"/>
    <property type="match status" value="2"/>
</dbReference>
<evidence type="ECO:0000256" key="10">
    <source>
        <dbReference type="ARBA" id="ARBA00022833"/>
    </source>
</evidence>
<dbReference type="CDD" id="cd16461">
    <property type="entry name" value="RING-H2_EL5-like"/>
    <property type="match status" value="2"/>
</dbReference>